<dbReference type="KEGG" id="step:IC006_2048"/>
<accession>A0A510DWZ1</accession>
<evidence type="ECO:0000313" key="3">
    <source>
        <dbReference type="Proteomes" id="UP000322983"/>
    </source>
</evidence>
<sequence>MSSIRSLLGDYEPRGKLVQGVGKFIAFGLDDPFHITTVTGLAVYGVGKMMERRSNYGIRRAKMDIHMTINEMNKMVNEIRSLRF</sequence>
<accession>A0A510E4Q2</accession>
<dbReference type="Proteomes" id="UP000322983">
    <property type="component" value="Chromosome"/>
</dbReference>
<dbReference type="RefSeq" id="WP_054845979.1">
    <property type="nucleotide sequence ID" value="NZ_AP018929.1"/>
</dbReference>
<dbReference type="EMBL" id="AP018929">
    <property type="protein sequence ID" value="BBG24714.1"/>
    <property type="molecule type" value="Genomic_DNA"/>
</dbReference>
<protein>
    <submittedName>
        <fullName evidence="1">Uncharacterized protein</fullName>
    </submittedName>
</protein>
<dbReference type="AlphaFoldDB" id="A0A510DWZ1"/>
<organism evidence="1 3">
    <name type="scientific">Sulfuracidifex tepidarius</name>
    <dbReference type="NCBI Taxonomy" id="1294262"/>
    <lineage>
        <taxon>Archaea</taxon>
        <taxon>Thermoproteota</taxon>
        <taxon>Thermoprotei</taxon>
        <taxon>Sulfolobales</taxon>
        <taxon>Sulfolobaceae</taxon>
        <taxon>Sulfuracidifex</taxon>
    </lineage>
</organism>
<dbReference type="STRING" id="1294262.GCA_001316085_01726"/>
<dbReference type="EMBL" id="AP018930">
    <property type="protein sequence ID" value="BBG27502.1"/>
    <property type="molecule type" value="Genomic_DNA"/>
</dbReference>
<reference evidence="1 3" key="2">
    <citation type="journal article" date="2020" name="Int. J. Syst. Evol. Microbiol.">
        <title>Sulfuracidifex tepidarius gen. nov., sp. nov. and transfer of Sulfolobus metallicus Huber and Stetter 1992 to the genus Sulfuracidifex as Sulfuracidifex metallicus comb. nov.</title>
        <authorList>
            <person name="Itoh T."/>
            <person name="Miura T."/>
            <person name="Sakai H.D."/>
            <person name="Kato S."/>
            <person name="Ohkuma M."/>
            <person name="Takashina T."/>
        </authorList>
    </citation>
    <scope>NUCLEOTIDE SEQUENCE [LARGE SCALE GENOMIC DNA]</scope>
    <source>
        <strain evidence="1 3">IC-006</strain>
        <strain evidence="2">IC-007</strain>
    </source>
</reference>
<name>A0A510DWZ1_9CREN</name>
<reference evidence="4" key="1">
    <citation type="submission" date="2018-09" db="EMBL/GenBank/DDBJ databases">
        <title>Complete Genome Sequencing of Sulfolobus sp. JCM 16834.</title>
        <authorList>
            <person name="Kato S."/>
            <person name="Itoh T."/>
            <person name="Ohkuma M."/>
        </authorList>
    </citation>
    <scope>NUCLEOTIDE SEQUENCE [LARGE SCALE GENOMIC DNA]</scope>
    <source>
        <strain evidence="4">IC-007</strain>
    </source>
</reference>
<dbReference type="OrthoDB" id="39794at2157"/>
<dbReference type="GeneID" id="41718388"/>
<gene>
    <name evidence="1" type="ORF">IC006_2048</name>
    <name evidence="2" type="ORF">IC007_2056</name>
</gene>
<proteinExistence type="predicted"/>
<keyword evidence="3" id="KW-1185">Reference proteome</keyword>
<evidence type="ECO:0000313" key="1">
    <source>
        <dbReference type="EMBL" id="BBG24714.1"/>
    </source>
</evidence>
<dbReference type="Proteomes" id="UP000325030">
    <property type="component" value="Chromosome"/>
</dbReference>
<evidence type="ECO:0000313" key="4">
    <source>
        <dbReference type="Proteomes" id="UP000325030"/>
    </source>
</evidence>
<evidence type="ECO:0000313" key="2">
    <source>
        <dbReference type="EMBL" id="BBG27502.1"/>
    </source>
</evidence>